<feature type="compositionally biased region" description="Low complexity" evidence="1">
    <location>
        <begin position="98"/>
        <end position="114"/>
    </location>
</feature>
<sequence>MGTTSVRRNLFHHHLSKRSVSAAPPNASMQSGTHSGLPSLSSHAMSSASSESTQSLGSGMGDGGDIVVKDKNGDYKLDIPLLPPAVGGEDGDEMQGIEAGATRGSGATGTESTAQTEISGREKESKFTSAIHPLLAGNILIAVDLEIEASLVEMMYRSRNRQMSTEPAEILNLIHQSLRNKVASLDEDNWIYEPEPDSLF</sequence>
<accession>A0A0F0I9Q0</accession>
<proteinExistence type="predicted"/>
<dbReference type="Proteomes" id="UP000033540">
    <property type="component" value="Unassembled WGS sequence"/>
</dbReference>
<dbReference type="OrthoDB" id="4188844at2759"/>
<reference evidence="2 3" key="1">
    <citation type="submission" date="2015-02" db="EMBL/GenBank/DDBJ databases">
        <title>Draft genome sequence of Aspergillus parasiticus SU-1.</title>
        <authorList>
            <person name="Yu J."/>
            <person name="Fedorova N."/>
            <person name="Yin Y."/>
            <person name="Losada L."/>
            <person name="Zafar N."/>
            <person name="Taujale R."/>
            <person name="Ehrlich K.C."/>
            <person name="Bhatnagar D."/>
            <person name="Cleveland T.E."/>
            <person name="Bennett J.W."/>
            <person name="Nierman W.C."/>
        </authorList>
    </citation>
    <scope>NUCLEOTIDE SEQUENCE [LARGE SCALE GENOMIC DNA]</scope>
    <source>
        <strain evidence="3">ATCC 56775 / NRRL 5862 / SRRC 143 / SU-1</strain>
    </source>
</reference>
<organism evidence="2 3">
    <name type="scientific">Aspergillus parasiticus (strain ATCC 56775 / NRRL 5862 / SRRC 143 / SU-1)</name>
    <dbReference type="NCBI Taxonomy" id="1403190"/>
    <lineage>
        <taxon>Eukaryota</taxon>
        <taxon>Fungi</taxon>
        <taxon>Dikarya</taxon>
        <taxon>Ascomycota</taxon>
        <taxon>Pezizomycotina</taxon>
        <taxon>Eurotiomycetes</taxon>
        <taxon>Eurotiomycetidae</taxon>
        <taxon>Eurotiales</taxon>
        <taxon>Aspergillaceae</taxon>
        <taxon>Aspergillus</taxon>
        <taxon>Aspergillus subgen. Circumdati</taxon>
    </lineage>
</organism>
<comment type="caution">
    <text evidence="2">The sequence shown here is derived from an EMBL/GenBank/DDBJ whole genome shotgun (WGS) entry which is preliminary data.</text>
</comment>
<feature type="compositionally biased region" description="Low complexity" evidence="1">
    <location>
        <begin position="35"/>
        <end position="57"/>
    </location>
</feature>
<feature type="region of interest" description="Disordered" evidence="1">
    <location>
        <begin position="80"/>
        <end position="123"/>
    </location>
</feature>
<evidence type="ECO:0000313" key="2">
    <source>
        <dbReference type="EMBL" id="KJK64449.1"/>
    </source>
</evidence>
<dbReference type="EMBL" id="JZEE01000509">
    <property type="protein sequence ID" value="KJK64449.1"/>
    <property type="molecule type" value="Genomic_DNA"/>
</dbReference>
<name>A0A0F0I9Q0_ASPPU</name>
<evidence type="ECO:0000256" key="1">
    <source>
        <dbReference type="SAM" id="MobiDB-lite"/>
    </source>
</evidence>
<gene>
    <name evidence="2" type="ORF">P875_00138120</name>
</gene>
<dbReference type="AlphaFoldDB" id="A0A0F0I9Q0"/>
<protein>
    <submittedName>
        <fullName evidence="2">Uncharacterized protein</fullName>
    </submittedName>
</protein>
<evidence type="ECO:0000313" key="3">
    <source>
        <dbReference type="Proteomes" id="UP000033540"/>
    </source>
</evidence>
<feature type="region of interest" description="Disordered" evidence="1">
    <location>
        <begin position="1"/>
        <end position="67"/>
    </location>
</feature>